<dbReference type="KEGG" id="cpor:BED41_10615"/>
<dbReference type="STRING" id="1197717.BED41_10615"/>
<reference evidence="1" key="1">
    <citation type="submission" date="2016-08" db="EMBL/GenBank/DDBJ databases">
        <title>Complete genome of Cloacibacillus porcorum.</title>
        <authorList>
            <person name="Looft T."/>
            <person name="Bayles D.O."/>
            <person name="Alt D.P."/>
        </authorList>
    </citation>
    <scope>NUCLEOTIDE SEQUENCE [LARGE SCALE GENOMIC DNA]</scope>
    <source>
        <strain evidence="1">CL-84</strain>
    </source>
</reference>
<evidence type="ECO:0000313" key="2">
    <source>
        <dbReference type="Proteomes" id="UP000093044"/>
    </source>
</evidence>
<dbReference type="Proteomes" id="UP000093044">
    <property type="component" value="Chromosome"/>
</dbReference>
<keyword evidence="2" id="KW-1185">Reference proteome</keyword>
<dbReference type="GeneID" id="83058299"/>
<dbReference type="OrthoDB" id="9919725at2"/>
<organism evidence="1 2">
    <name type="scientific">Cloacibacillus porcorum</name>
    <dbReference type="NCBI Taxonomy" id="1197717"/>
    <lineage>
        <taxon>Bacteria</taxon>
        <taxon>Thermotogati</taxon>
        <taxon>Synergistota</taxon>
        <taxon>Synergistia</taxon>
        <taxon>Synergistales</taxon>
        <taxon>Synergistaceae</taxon>
        <taxon>Cloacibacillus</taxon>
    </lineage>
</organism>
<accession>A0A1B2I685</accession>
<name>A0A1B2I685_9BACT</name>
<sequence>MELRIIIGKWQKPYVEIEAELDYSLSADEAADVLRQAWNKKIIPLQTGLDAADAERKEFEEKLITRIIK</sequence>
<dbReference type="EMBL" id="CP016757">
    <property type="protein sequence ID" value="ANZ45480.1"/>
    <property type="molecule type" value="Genomic_DNA"/>
</dbReference>
<protein>
    <submittedName>
        <fullName evidence="1">Uncharacterized protein</fullName>
    </submittedName>
</protein>
<gene>
    <name evidence="1" type="ORF">BED41_10615</name>
</gene>
<dbReference type="RefSeq" id="WP_066745844.1">
    <property type="nucleotide sequence ID" value="NZ_CP016757.1"/>
</dbReference>
<proteinExistence type="predicted"/>
<evidence type="ECO:0000313" key="1">
    <source>
        <dbReference type="EMBL" id="ANZ45480.1"/>
    </source>
</evidence>
<dbReference type="AlphaFoldDB" id="A0A1B2I685"/>